<accession>A0ABR7MYS6</accession>
<dbReference type="EMBL" id="JACRSW010000040">
    <property type="protein sequence ID" value="MBC8558338.1"/>
    <property type="molecule type" value="Genomic_DNA"/>
</dbReference>
<dbReference type="NCBIfam" id="TIGR01784">
    <property type="entry name" value="T_den_put_tspse"/>
    <property type="match status" value="1"/>
</dbReference>
<dbReference type="Pfam" id="PF12784">
    <property type="entry name" value="PDDEXK_2"/>
    <property type="match status" value="1"/>
</dbReference>
<dbReference type="Proteomes" id="UP000637513">
    <property type="component" value="Unassembled WGS sequence"/>
</dbReference>
<reference evidence="1 2" key="1">
    <citation type="submission" date="2020-08" db="EMBL/GenBank/DDBJ databases">
        <title>Genome public.</title>
        <authorList>
            <person name="Liu C."/>
            <person name="Sun Q."/>
        </authorList>
    </citation>
    <scope>NUCLEOTIDE SEQUENCE [LARGE SCALE GENOMIC DNA]</scope>
    <source>
        <strain evidence="1 2">BX3</strain>
    </source>
</reference>
<protein>
    <submittedName>
        <fullName evidence="1">Rpn family recombination-promoting nuclease/putative transposase</fullName>
    </submittedName>
</protein>
<dbReference type="InterPro" id="IPR010106">
    <property type="entry name" value="RpnA"/>
</dbReference>
<organism evidence="1 2">
    <name type="scientific">Jutongia hominis</name>
    <dbReference type="NCBI Taxonomy" id="2763664"/>
    <lineage>
        <taxon>Bacteria</taxon>
        <taxon>Bacillati</taxon>
        <taxon>Bacillota</taxon>
        <taxon>Clostridia</taxon>
        <taxon>Lachnospirales</taxon>
        <taxon>Lachnospiraceae</taxon>
        <taxon>Jutongia</taxon>
    </lineage>
</organism>
<dbReference type="RefSeq" id="WP_249305736.1">
    <property type="nucleotide sequence ID" value="NZ_JACRSW010000040.1"/>
</dbReference>
<gene>
    <name evidence="1" type="ORF">H8700_11590</name>
</gene>
<keyword evidence="2" id="KW-1185">Reference proteome</keyword>
<evidence type="ECO:0000313" key="2">
    <source>
        <dbReference type="Proteomes" id="UP000637513"/>
    </source>
</evidence>
<evidence type="ECO:0000313" key="1">
    <source>
        <dbReference type="EMBL" id="MBC8558338.1"/>
    </source>
</evidence>
<proteinExistence type="predicted"/>
<name>A0ABR7MYS6_9FIRM</name>
<sequence length="282" mass="33453">MERKYKRLEELELWDDFMFGAVMSNKELCKTLLELILHKKIKDIRYPELQKVMDWKYEAKSIRLDVYIEDITDTVYNIEIQATDQKNLPKRSRYYQDMIDLNILDKGEDFNQLKNSYVIFICKYDPFEKRKCMYWFENICVDDLSLKLGDDSAKIIINPYGDDAEKYGKAFKALMGFLKSGRPTDDYTESLEKEVGVVKASEEWRREYMTLLMRDKENIRFGDLARGVCQVKKNKTRFTAEELSSILDYDTATIEKMIESINAHPDWSEEDIAEELLYKVDL</sequence>
<comment type="caution">
    <text evidence="1">The sequence shown here is derived from an EMBL/GenBank/DDBJ whole genome shotgun (WGS) entry which is preliminary data.</text>
</comment>